<protein>
    <submittedName>
        <fullName evidence="2">Uncharacterized protein</fullName>
    </submittedName>
</protein>
<organism evidence="2 3">
    <name type="scientific">Vespula vulgaris</name>
    <name type="common">Yellow jacket</name>
    <name type="synonym">Wasp</name>
    <dbReference type="NCBI Taxonomy" id="7454"/>
    <lineage>
        <taxon>Eukaryota</taxon>
        <taxon>Metazoa</taxon>
        <taxon>Ecdysozoa</taxon>
        <taxon>Arthropoda</taxon>
        <taxon>Hexapoda</taxon>
        <taxon>Insecta</taxon>
        <taxon>Pterygota</taxon>
        <taxon>Neoptera</taxon>
        <taxon>Endopterygota</taxon>
        <taxon>Hymenoptera</taxon>
        <taxon>Apocrita</taxon>
        <taxon>Aculeata</taxon>
        <taxon>Vespoidea</taxon>
        <taxon>Vespidae</taxon>
        <taxon>Vespinae</taxon>
        <taxon>Vespula</taxon>
    </lineage>
</organism>
<dbReference type="EMBL" id="JACSEA010000023">
    <property type="protein sequence ID" value="KAF7379541.1"/>
    <property type="molecule type" value="Genomic_DNA"/>
</dbReference>
<keyword evidence="3" id="KW-1185">Reference proteome</keyword>
<reference evidence="2" key="1">
    <citation type="journal article" date="2020" name="G3 (Bethesda)">
        <title>High-Quality Assemblies for Three Invasive Social Wasps from the &lt;i&gt;Vespula&lt;/i&gt; Genus.</title>
        <authorList>
            <person name="Harrop T.W.R."/>
            <person name="Guhlin J."/>
            <person name="McLaughlin G.M."/>
            <person name="Permina E."/>
            <person name="Stockwell P."/>
            <person name="Gilligan J."/>
            <person name="Le Lec M.F."/>
            <person name="Gruber M.A.M."/>
            <person name="Quinn O."/>
            <person name="Lovegrove M."/>
            <person name="Duncan E.J."/>
            <person name="Remnant E.J."/>
            <person name="Van Eeckhoven J."/>
            <person name="Graham B."/>
            <person name="Knapp R.A."/>
            <person name="Langford K.W."/>
            <person name="Kronenberg Z."/>
            <person name="Press M.O."/>
            <person name="Eacker S.M."/>
            <person name="Wilson-Rankin E.E."/>
            <person name="Purcell J."/>
            <person name="Lester P.J."/>
            <person name="Dearden P.K."/>
        </authorList>
    </citation>
    <scope>NUCLEOTIDE SEQUENCE</scope>
    <source>
        <strain evidence="2">Marl-1</strain>
    </source>
</reference>
<accession>A0A834J1F5</accession>
<feature type="region of interest" description="Disordered" evidence="1">
    <location>
        <begin position="1"/>
        <end position="78"/>
    </location>
</feature>
<comment type="caution">
    <text evidence="2">The sequence shown here is derived from an EMBL/GenBank/DDBJ whole genome shotgun (WGS) entry which is preliminary data.</text>
</comment>
<evidence type="ECO:0000256" key="1">
    <source>
        <dbReference type="SAM" id="MobiDB-lite"/>
    </source>
</evidence>
<evidence type="ECO:0000313" key="3">
    <source>
        <dbReference type="Proteomes" id="UP000614350"/>
    </source>
</evidence>
<feature type="compositionally biased region" description="Basic residues" evidence="1">
    <location>
        <begin position="11"/>
        <end position="22"/>
    </location>
</feature>
<dbReference type="AlphaFoldDB" id="A0A834J1F5"/>
<sequence>MDVPYADIKASRKVARVSRKSRGNYIATLVDDTVADPSSSDDAGGGATATGTTSTAPSSSDSDSKRCRHLYPRDPPAR</sequence>
<name>A0A834J1F5_VESVU</name>
<proteinExistence type="predicted"/>
<feature type="compositionally biased region" description="Low complexity" evidence="1">
    <location>
        <begin position="49"/>
        <end position="61"/>
    </location>
</feature>
<evidence type="ECO:0000313" key="2">
    <source>
        <dbReference type="EMBL" id="KAF7379541.1"/>
    </source>
</evidence>
<gene>
    <name evidence="2" type="ORF">HZH66_014912</name>
</gene>
<dbReference type="Proteomes" id="UP000614350">
    <property type="component" value="Unassembled WGS sequence"/>
</dbReference>